<gene>
    <name evidence="1" type="ORF">QYM36_005376</name>
</gene>
<reference evidence="1" key="1">
    <citation type="submission" date="2023-07" db="EMBL/GenBank/DDBJ databases">
        <title>Chromosome-level genome assembly of Artemia franciscana.</title>
        <authorList>
            <person name="Jo E."/>
        </authorList>
    </citation>
    <scope>NUCLEOTIDE SEQUENCE</scope>
    <source>
        <tissue evidence="1">Whole body</tissue>
    </source>
</reference>
<dbReference type="Proteomes" id="UP001187531">
    <property type="component" value="Unassembled WGS sequence"/>
</dbReference>
<dbReference type="AlphaFoldDB" id="A0AA88L641"/>
<dbReference type="EMBL" id="JAVRJZ010000008">
    <property type="protein sequence ID" value="KAK2719878.1"/>
    <property type="molecule type" value="Genomic_DNA"/>
</dbReference>
<sequence length="115" mass="12556">MVSIKPEATSLGRATSFNKHNVQEFFSNLQSVLKKTPFTASDIFNFDETSVTTVYVPPKVFAEKGRKIVGKVTSAERGVLVTMVGTISASGQYLPPLPYIPKQEISASHADWCSC</sequence>
<protein>
    <submittedName>
        <fullName evidence="1">Uncharacterized protein</fullName>
    </submittedName>
</protein>
<proteinExistence type="predicted"/>
<name>A0AA88L641_ARTSF</name>
<keyword evidence="2" id="KW-1185">Reference proteome</keyword>
<evidence type="ECO:0000313" key="1">
    <source>
        <dbReference type="EMBL" id="KAK2719878.1"/>
    </source>
</evidence>
<comment type="caution">
    <text evidence="1">The sequence shown here is derived from an EMBL/GenBank/DDBJ whole genome shotgun (WGS) entry which is preliminary data.</text>
</comment>
<evidence type="ECO:0000313" key="2">
    <source>
        <dbReference type="Proteomes" id="UP001187531"/>
    </source>
</evidence>
<accession>A0AA88L641</accession>
<organism evidence="1 2">
    <name type="scientific">Artemia franciscana</name>
    <name type="common">Brine shrimp</name>
    <name type="synonym">Artemia sanfranciscana</name>
    <dbReference type="NCBI Taxonomy" id="6661"/>
    <lineage>
        <taxon>Eukaryota</taxon>
        <taxon>Metazoa</taxon>
        <taxon>Ecdysozoa</taxon>
        <taxon>Arthropoda</taxon>
        <taxon>Crustacea</taxon>
        <taxon>Branchiopoda</taxon>
        <taxon>Anostraca</taxon>
        <taxon>Artemiidae</taxon>
        <taxon>Artemia</taxon>
    </lineage>
</organism>